<sequence length="248" mass="27271">MARTDPALRPTIEDDRPSMKLEIEDAGALGEMEVWSSRSNTPESGASIMTPGTHSTVDAKQSRPGSPLGQHQVSQTLALDSDDVAASQQLGLEPEQRAPGFGAGGVRQAADWDGRASELDRMERALDEREAAMALREAELDRRSPALAPEGGVTIPAHIVHAFNHVSSDVRDLDRTHEAALACHDRSTVVIECDIADLQHQLTQAEGRLRYARAVRETKVDLYERKRRLLNEEVEGIEDQVTDLILRK</sequence>
<feature type="region of interest" description="Disordered" evidence="2">
    <location>
        <begin position="25"/>
        <end position="73"/>
    </location>
</feature>
<evidence type="ECO:0000313" key="3">
    <source>
        <dbReference type="EMBL" id="OQN99183.1"/>
    </source>
</evidence>
<keyword evidence="4" id="KW-1185">Reference proteome</keyword>
<dbReference type="AlphaFoldDB" id="A0A1V8SJD1"/>
<keyword evidence="1" id="KW-0175">Coiled coil</keyword>
<evidence type="ECO:0000313" key="4">
    <source>
        <dbReference type="Proteomes" id="UP000192596"/>
    </source>
</evidence>
<evidence type="ECO:0000256" key="1">
    <source>
        <dbReference type="SAM" id="Coils"/>
    </source>
</evidence>
<dbReference type="Proteomes" id="UP000192596">
    <property type="component" value="Unassembled WGS sequence"/>
</dbReference>
<protein>
    <submittedName>
        <fullName evidence="3">Uncharacterized protein</fullName>
    </submittedName>
</protein>
<comment type="caution">
    <text evidence="3">The sequence shown here is derived from an EMBL/GenBank/DDBJ whole genome shotgun (WGS) entry which is preliminary data.</text>
</comment>
<feature type="coiled-coil region" evidence="1">
    <location>
        <begin position="220"/>
        <end position="247"/>
    </location>
</feature>
<proteinExistence type="predicted"/>
<dbReference type="EMBL" id="NAJO01000041">
    <property type="protein sequence ID" value="OQN99183.1"/>
    <property type="molecule type" value="Genomic_DNA"/>
</dbReference>
<name>A0A1V8SJD1_9PEZI</name>
<dbReference type="InParanoid" id="A0A1V8SJD1"/>
<feature type="compositionally biased region" description="Polar residues" evidence="2">
    <location>
        <begin position="50"/>
        <end position="59"/>
    </location>
</feature>
<accession>A0A1V8SJD1</accession>
<reference evidence="4" key="1">
    <citation type="submission" date="2017-03" db="EMBL/GenBank/DDBJ databases">
        <title>Genomes of endolithic fungi from Antarctica.</title>
        <authorList>
            <person name="Coleine C."/>
            <person name="Masonjones S."/>
            <person name="Stajich J.E."/>
        </authorList>
    </citation>
    <scope>NUCLEOTIDE SEQUENCE [LARGE SCALE GENOMIC DNA]</scope>
    <source>
        <strain evidence="4">CCFEE 5527</strain>
    </source>
</reference>
<organism evidence="3 4">
    <name type="scientific">Cryoendolithus antarcticus</name>
    <dbReference type="NCBI Taxonomy" id="1507870"/>
    <lineage>
        <taxon>Eukaryota</taxon>
        <taxon>Fungi</taxon>
        <taxon>Dikarya</taxon>
        <taxon>Ascomycota</taxon>
        <taxon>Pezizomycotina</taxon>
        <taxon>Dothideomycetes</taxon>
        <taxon>Dothideomycetidae</taxon>
        <taxon>Cladosporiales</taxon>
        <taxon>Cladosporiaceae</taxon>
        <taxon>Cryoendolithus</taxon>
    </lineage>
</organism>
<feature type="compositionally biased region" description="Basic and acidic residues" evidence="2">
    <location>
        <begin position="11"/>
        <end position="20"/>
    </location>
</feature>
<gene>
    <name evidence="3" type="ORF">B0A48_15032</name>
</gene>
<evidence type="ECO:0000256" key="2">
    <source>
        <dbReference type="SAM" id="MobiDB-lite"/>
    </source>
</evidence>
<feature type="region of interest" description="Disordered" evidence="2">
    <location>
        <begin position="1"/>
        <end position="20"/>
    </location>
</feature>